<sequence>MRVNAHQLNKTKVRDAEIEDVREFTYLESVISRSGGTDEDIQPRKRQGQQAFAILKPVWRSKALRTNTKIRIFNSNVKSILLYGTRQEPMERTVTTRRWKWIGHTLRKNKTNVNRQALDWNPQGHRKRGRPKTTWHRDLTSDLQNIGKLAKDRK</sequence>
<evidence type="ECO:0000313" key="3">
    <source>
        <dbReference type="Proteomes" id="UP000507470"/>
    </source>
</evidence>
<protein>
    <recommendedName>
        <fullName evidence="1">DUF6451 domain-containing protein</fullName>
    </recommendedName>
</protein>
<proteinExistence type="predicted"/>
<dbReference type="Proteomes" id="UP000507470">
    <property type="component" value="Unassembled WGS sequence"/>
</dbReference>
<dbReference type="AlphaFoldDB" id="A0A6J8B4B3"/>
<dbReference type="EMBL" id="CACVKT020002431">
    <property type="protein sequence ID" value="CAC5377924.1"/>
    <property type="molecule type" value="Genomic_DNA"/>
</dbReference>
<feature type="domain" description="DUF6451" evidence="1">
    <location>
        <begin position="51"/>
        <end position="83"/>
    </location>
</feature>
<dbReference type="OrthoDB" id="6145491at2759"/>
<evidence type="ECO:0000259" key="1">
    <source>
        <dbReference type="Pfam" id="PF20049"/>
    </source>
</evidence>
<dbReference type="InterPro" id="IPR045609">
    <property type="entry name" value="DUF6451"/>
</dbReference>
<gene>
    <name evidence="2" type="ORF">MCOR_14182</name>
</gene>
<dbReference type="PANTHER" id="PTHR47027">
    <property type="entry name" value="REVERSE TRANSCRIPTASE DOMAIN-CONTAINING PROTEIN"/>
    <property type="match status" value="1"/>
</dbReference>
<accession>A0A6J8B4B3</accession>
<keyword evidence="3" id="KW-1185">Reference proteome</keyword>
<dbReference type="Pfam" id="PF20049">
    <property type="entry name" value="DUF6451"/>
    <property type="match status" value="1"/>
</dbReference>
<organism evidence="2 3">
    <name type="scientific">Mytilus coruscus</name>
    <name type="common">Sea mussel</name>
    <dbReference type="NCBI Taxonomy" id="42192"/>
    <lineage>
        <taxon>Eukaryota</taxon>
        <taxon>Metazoa</taxon>
        <taxon>Spiralia</taxon>
        <taxon>Lophotrochozoa</taxon>
        <taxon>Mollusca</taxon>
        <taxon>Bivalvia</taxon>
        <taxon>Autobranchia</taxon>
        <taxon>Pteriomorphia</taxon>
        <taxon>Mytilida</taxon>
        <taxon>Mytiloidea</taxon>
        <taxon>Mytilidae</taxon>
        <taxon>Mytilinae</taxon>
        <taxon>Mytilus</taxon>
    </lineage>
</organism>
<reference evidence="2 3" key="1">
    <citation type="submission" date="2020-06" db="EMBL/GenBank/DDBJ databases">
        <authorList>
            <person name="Li R."/>
            <person name="Bekaert M."/>
        </authorList>
    </citation>
    <scope>NUCLEOTIDE SEQUENCE [LARGE SCALE GENOMIC DNA]</scope>
    <source>
        <strain evidence="3">wild</strain>
    </source>
</reference>
<evidence type="ECO:0000313" key="2">
    <source>
        <dbReference type="EMBL" id="CAC5377924.1"/>
    </source>
</evidence>
<dbReference type="PANTHER" id="PTHR47027:SF25">
    <property type="entry name" value="REVERSE TRANSCRIPTASE DOMAIN-CONTAINING PROTEIN"/>
    <property type="match status" value="1"/>
</dbReference>
<name>A0A6J8B4B3_MYTCO</name>